<organism evidence="2">
    <name type="scientific">Acromyrmex echinatior</name>
    <name type="common">Panamanian leafcutter ant</name>
    <name type="synonym">Acromyrmex octospinosus echinatior</name>
    <dbReference type="NCBI Taxonomy" id="103372"/>
    <lineage>
        <taxon>Eukaryota</taxon>
        <taxon>Metazoa</taxon>
        <taxon>Ecdysozoa</taxon>
        <taxon>Arthropoda</taxon>
        <taxon>Hexapoda</taxon>
        <taxon>Insecta</taxon>
        <taxon>Pterygota</taxon>
        <taxon>Neoptera</taxon>
        <taxon>Endopterygota</taxon>
        <taxon>Hymenoptera</taxon>
        <taxon>Apocrita</taxon>
        <taxon>Aculeata</taxon>
        <taxon>Formicoidea</taxon>
        <taxon>Formicidae</taxon>
        <taxon>Myrmicinae</taxon>
        <taxon>Acromyrmex</taxon>
    </lineage>
</organism>
<dbReference type="Proteomes" id="UP000007755">
    <property type="component" value="Unassembled WGS sequence"/>
</dbReference>
<dbReference type="EMBL" id="GL888101">
    <property type="protein sequence ID" value="EGI67573.1"/>
    <property type="molecule type" value="Genomic_DNA"/>
</dbReference>
<dbReference type="InParanoid" id="F4WE02"/>
<proteinExistence type="predicted"/>
<keyword evidence="2" id="KW-1185">Reference proteome</keyword>
<evidence type="ECO:0000313" key="2">
    <source>
        <dbReference type="Proteomes" id="UP000007755"/>
    </source>
</evidence>
<dbReference type="OrthoDB" id="7547152at2759"/>
<evidence type="ECO:0000313" key="1">
    <source>
        <dbReference type="EMBL" id="EGI67573.1"/>
    </source>
</evidence>
<sequence>MYFAKKSASYEAKKDYSNIMKHRAVRLLSRRYDLMATGYKFLEIRINVGPPNYMEIALRDRREQELLLSLKTWKGL</sequence>
<accession>F4WE02</accession>
<name>F4WE02_ACREC</name>
<protein>
    <submittedName>
        <fullName evidence="1">Uncharacterized protein</fullName>
    </submittedName>
</protein>
<reference evidence="1" key="1">
    <citation type="submission" date="2011-02" db="EMBL/GenBank/DDBJ databases">
        <title>The genome of the leaf-cutting ant Acromyrmex echinatior suggests key adaptations to social evolution and fungus farming.</title>
        <authorList>
            <person name="Nygaard S."/>
            <person name="Zhang G."/>
        </authorList>
    </citation>
    <scope>NUCLEOTIDE SEQUENCE</scope>
</reference>
<gene>
    <name evidence="1" type="ORF">G5I_03833</name>
</gene>
<dbReference type="AlphaFoldDB" id="F4WE02"/>